<evidence type="ECO:0000313" key="4">
    <source>
        <dbReference type="Proteomes" id="UP001437256"/>
    </source>
</evidence>
<gene>
    <name evidence="3" type="ORF">AAF712_002895</name>
</gene>
<dbReference type="Proteomes" id="UP001437256">
    <property type="component" value="Unassembled WGS sequence"/>
</dbReference>
<dbReference type="InterPro" id="IPR024156">
    <property type="entry name" value="Small_GTPase_ARF"/>
</dbReference>
<dbReference type="PROSITE" id="PS51417">
    <property type="entry name" value="ARF"/>
    <property type="match status" value="1"/>
</dbReference>
<organism evidence="3 4">
    <name type="scientific">Marasmius tenuissimus</name>
    <dbReference type="NCBI Taxonomy" id="585030"/>
    <lineage>
        <taxon>Eukaryota</taxon>
        <taxon>Fungi</taxon>
        <taxon>Dikarya</taxon>
        <taxon>Basidiomycota</taxon>
        <taxon>Agaricomycotina</taxon>
        <taxon>Agaricomycetes</taxon>
        <taxon>Agaricomycetidae</taxon>
        <taxon>Agaricales</taxon>
        <taxon>Marasmiineae</taxon>
        <taxon>Marasmiaceae</taxon>
        <taxon>Marasmius</taxon>
    </lineage>
</organism>
<dbReference type="SUPFAM" id="SSF52540">
    <property type="entry name" value="P-loop containing nucleoside triphosphate hydrolases"/>
    <property type="match status" value="1"/>
</dbReference>
<protein>
    <submittedName>
        <fullName evidence="3">Uncharacterized protein</fullName>
    </submittedName>
</protein>
<accession>A0ABR3A8T3</accession>
<evidence type="ECO:0000313" key="3">
    <source>
        <dbReference type="EMBL" id="KAL0069998.1"/>
    </source>
</evidence>
<keyword evidence="1" id="KW-0547">Nucleotide-binding</keyword>
<dbReference type="EMBL" id="JBBXMP010000009">
    <property type="protein sequence ID" value="KAL0069998.1"/>
    <property type="molecule type" value="Genomic_DNA"/>
</dbReference>
<reference evidence="3 4" key="1">
    <citation type="submission" date="2024-05" db="EMBL/GenBank/DDBJ databases">
        <title>A draft genome resource for the thread blight pathogen Marasmius tenuissimus strain MS-2.</title>
        <authorList>
            <person name="Yulfo-Soto G.E."/>
            <person name="Baruah I.K."/>
            <person name="Amoako-Attah I."/>
            <person name="Bukari Y."/>
            <person name="Meinhardt L.W."/>
            <person name="Bailey B.A."/>
            <person name="Cohen S.P."/>
        </authorList>
    </citation>
    <scope>NUCLEOTIDE SEQUENCE [LARGE SCALE GENOMIC DNA]</scope>
    <source>
        <strain evidence="3 4">MS-2</strain>
    </source>
</reference>
<dbReference type="PANTHER" id="PTHR11711">
    <property type="entry name" value="ADP RIBOSYLATION FACTOR-RELATED"/>
    <property type="match status" value="1"/>
</dbReference>
<sequence length="401" mass="45446">MIRRFIESIYGSRKRYTIAFVGLSWTGKTTLLYQLKLGQALKTTIPTIGINVEECEIQTAPGKTLNAVCWDLGLGCGSVRRMLGMFRHTLATANAVVWLVDCSTIKDELEASVEAFEEVLNSTPESKNLPVLVLATKYSDSQGPEVIDAIRLKFAGVLKARSTPYFIFPVDLLQDLSSPSSGVIPAFDWLHLVLEWSGKPQLSSSSMSEAQETLGDELSERLEEWLVRASKDTPGDEFLSQFYSVNLPLWDHYTHIRIAYLILLKHGRQKGKNMIFDGIKKYIEESPQGQTRKRTFHFTMTYFWVQMVHFSIRSIAPVSAEAEVAEGESGGVQQLGNDANDDFRKFLLLNPYLARSDLWSEYYTKDMMLSQEAKESMVLPDRNSLPNLVTQDFVDRVRMHF</sequence>
<comment type="caution">
    <text evidence="3">The sequence shown here is derived from an EMBL/GenBank/DDBJ whole genome shotgun (WGS) entry which is preliminary data.</text>
</comment>
<dbReference type="Pfam" id="PF00025">
    <property type="entry name" value="Arf"/>
    <property type="match status" value="1"/>
</dbReference>
<evidence type="ECO:0000256" key="1">
    <source>
        <dbReference type="ARBA" id="ARBA00022741"/>
    </source>
</evidence>
<dbReference type="Gene3D" id="3.40.50.300">
    <property type="entry name" value="P-loop containing nucleotide triphosphate hydrolases"/>
    <property type="match status" value="1"/>
</dbReference>
<keyword evidence="2" id="KW-0342">GTP-binding</keyword>
<keyword evidence="4" id="KW-1185">Reference proteome</keyword>
<proteinExistence type="predicted"/>
<evidence type="ECO:0000256" key="2">
    <source>
        <dbReference type="ARBA" id="ARBA00023134"/>
    </source>
</evidence>
<dbReference type="InterPro" id="IPR027417">
    <property type="entry name" value="P-loop_NTPase"/>
</dbReference>
<dbReference type="InterPro" id="IPR006689">
    <property type="entry name" value="Small_GTPase_ARF/SAR"/>
</dbReference>
<dbReference type="SMART" id="SM00177">
    <property type="entry name" value="ARF"/>
    <property type="match status" value="1"/>
</dbReference>
<name>A0ABR3A8T3_9AGAR</name>